<reference evidence="3 4" key="1">
    <citation type="submission" date="2018-07" db="EMBL/GenBank/DDBJ databases">
        <title>Genomic Encyclopedia of Type Strains, Phase IV (KMG-IV): sequencing the most valuable type-strain genomes for metagenomic binning, comparative biology and taxonomic classification.</title>
        <authorList>
            <person name="Goeker M."/>
        </authorList>
    </citation>
    <scope>NUCLEOTIDE SEQUENCE [LARGE SCALE GENOMIC DNA]</scope>
    <source>
        <strain evidence="3 4">DSM 44952</strain>
    </source>
</reference>
<evidence type="ECO:0000256" key="2">
    <source>
        <dbReference type="ARBA" id="ARBA00049106"/>
    </source>
</evidence>
<name>A0A370GLJ5_9NOCA</name>
<proteinExistence type="inferred from homology"/>
<accession>A0A370GLJ5</accession>
<dbReference type="GO" id="GO:0070967">
    <property type="term" value="F:coenzyme F420 binding"/>
    <property type="evidence" value="ECO:0007669"/>
    <property type="project" value="TreeGrafter"/>
</dbReference>
<dbReference type="Gene3D" id="2.30.110.10">
    <property type="entry name" value="Electron Transport, Fmn-binding Protein, Chain A"/>
    <property type="match status" value="1"/>
</dbReference>
<protein>
    <submittedName>
        <fullName evidence="3">Deazaflavin-dependent oxidoreductase (Nitroreductase family)</fullName>
    </submittedName>
</protein>
<comment type="caution">
    <text evidence="3">The sequence shown here is derived from an EMBL/GenBank/DDBJ whole genome shotgun (WGS) entry which is preliminary data.</text>
</comment>
<evidence type="ECO:0000313" key="4">
    <source>
        <dbReference type="Proteomes" id="UP000255355"/>
    </source>
</evidence>
<dbReference type="PANTHER" id="PTHR39428:SF1">
    <property type="entry name" value="F420H(2)-DEPENDENT QUINONE REDUCTASE RV1261C"/>
    <property type="match status" value="1"/>
</dbReference>
<dbReference type="GO" id="GO:0005886">
    <property type="term" value="C:plasma membrane"/>
    <property type="evidence" value="ECO:0007669"/>
    <property type="project" value="TreeGrafter"/>
</dbReference>
<dbReference type="Proteomes" id="UP000255355">
    <property type="component" value="Unassembled WGS sequence"/>
</dbReference>
<dbReference type="EMBL" id="QQAZ01000022">
    <property type="protein sequence ID" value="RDI43254.1"/>
    <property type="molecule type" value="Genomic_DNA"/>
</dbReference>
<evidence type="ECO:0000256" key="1">
    <source>
        <dbReference type="ARBA" id="ARBA00008710"/>
    </source>
</evidence>
<comment type="similarity">
    <text evidence="1">Belongs to the F420H(2)-dependent quinone reductase family.</text>
</comment>
<sequence length="141" mass="15782">MEESRRLNREVVAEFRANGGKLGGPYADVDVLLLTTTSADTGEQRVLPLGYGRDGERLIVFAADDGRENGPNWYHDLLAHPRAEVEVGSERWAVTASVATGEERNMLWDKQFERWAFMADLQAKVAWEIPVVILTAVTPLR</sequence>
<dbReference type="NCBIfam" id="TIGR00026">
    <property type="entry name" value="hi_GC_TIGR00026"/>
    <property type="match status" value="1"/>
</dbReference>
<organism evidence="3 4">
    <name type="scientific">Nocardia mexicana</name>
    <dbReference type="NCBI Taxonomy" id="279262"/>
    <lineage>
        <taxon>Bacteria</taxon>
        <taxon>Bacillati</taxon>
        <taxon>Actinomycetota</taxon>
        <taxon>Actinomycetes</taxon>
        <taxon>Mycobacteriales</taxon>
        <taxon>Nocardiaceae</taxon>
        <taxon>Nocardia</taxon>
    </lineage>
</organism>
<dbReference type="STRING" id="1210089.GCA_001613165_06120"/>
<dbReference type="AlphaFoldDB" id="A0A370GLJ5"/>
<comment type="catalytic activity">
    <reaction evidence="2">
        <text>oxidized coenzyme F420-(gamma-L-Glu)(n) + a quinol + H(+) = reduced coenzyme F420-(gamma-L-Glu)(n) + a quinone</text>
        <dbReference type="Rhea" id="RHEA:39663"/>
        <dbReference type="Rhea" id="RHEA-COMP:12939"/>
        <dbReference type="Rhea" id="RHEA-COMP:14378"/>
        <dbReference type="ChEBI" id="CHEBI:15378"/>
        <dbReference type="ChEBI" id="CHEBI:24646"/>
        <dbReference type="ChEBI" id="CHEBI:132124"/>
        <dbReference type="ChEBI" id="CHEBI:133980"/>
        <dbReference type="ChEBI" id="CHEBI:139511"/>
    </reaction>
</comment>
<dbReference type="PANTHER" id="PTHR39428">
    <property type="entry name" value="F420H(2)-DEPENDENT QUINONE REDUCTASE RV1261C"/>
    <property type="match status" value="1"/>
</dbReference>
<dbReference type="Pfam" id="PF04075">
    <property type="entry name" value="F420H2_quin_red"/>
    <property type="match status" value="1"/>
</dbReference>
<dbReference type="InterPro" id="IPR012349">
    <property type="entry name" value="Split_barrel_FMN-bd"/>
</dbReference>
<keyword evidence="4" id="KW-1185">Reference proteome</keyword>
<dbReference type="InterPro" id="IPR004378">
    <property type="entry name" value="F420H2_quin_Rdtase"/>
</dbReference>
<dbReference type="SUPFAM" id="SSF50475">
    <property type="entry name" value="FMN-binding split barrel"/>
    <property type="match status" value="1"/>
</dbReference>
<gene>
    <name evidence="3" type="ORF">DFR68_12216</name>
</gene>
<evidence type="ECO:0000313" key="3">
    <source>
        <dbReference type="EMBL" id="RDI43254.1"/>
    </source>
</evidence>
<dbReference type="GO" id="GO:0016491">
    <property type="term" value="F:oxidoreductase activity"/>
    <property type="evidence" value="ECO:0007669"/>
    <property type="project" value="InterPro"/>
</dbReference>